<proteinExistence type="predicted"/>
<evidence type="ECO:0000313" key="1">
    <source>
        <dbReference type="EMBL" id="HEW45719.1"/>
    </source>
</evidence>
<reference evidence="1" key="1">
    <citation type="journal article" date="2020" name="mSystems">
        <title>Genome- and Community-Level Interaction Insights into Carbon Utilization and Element Cycling Functions of Hydrothermarchaeota in Hydrothermal Sediment.</title>
        <authorList>
            <person name="Zhou Z."/>
            <person name="Liu Y."/>
            <person name="Xu W."/>
            <person name="Pan J."/>
            <person name="Luo Z.H."/>
            <person name="Li M."/>
        </authorList>
    </citation>
    <scope>NUCLEOTIDE SEQUENCE [LARGE SCALE GENOMIC DNA]</scope>
    <source>
        <strain evidence="1">SpSt-132</strain>
    </source>
</reference>
<dbReference type="EMBL" id="DSFP01000032">
    <property type="protein sequence ID" value="HEW45719.1"/>
    <property type="molecule type" value="Genomic_DNA"/>
</dbReference>
<sequence length="109" mass="12572">MRFYGIPSEDRVLEIIEGIKDGVWVLEEDGKTQSFDAEGIKERLRELVYMVKGWKEQNKHLPTGTVFFFVSTPDNPQAFKVYDLSSLGCSTKLDPARWKVYKKELLGQV</sequence>
<dbReference type="AlphaFoldDB" id="A0A7C2V9X2"/>
<name>A0A7C2V9X2_9AQUI</name>
<protein>
    <submittedName>
        <fullName evidence="1">Uncharacterized protein</fullName>
    </submittedName>
</protein>
<organism evidence="1">
    <name type="scientific">Hydrogenobacter sp</name>
    <dbReference type="NCBI Taxonomy" id="2152829"/>
    <lineage>
        <taxon>Bacteria</taxon>
        <taxon>Pseudomonadati</taxon>
        <taxon>Aquificota</taxon>
        <taxon>Aquificia</taxon>
        <taxon>Aquificales</taxon>
        <taxon>Aquificaceae</taxon>
        <taxon>Hydrogenobacter</taxon>
    </lineage>
</organism>
<comment type="caution">
    <text evidence="1">The sequence shown here is derived from an EMBL/GenBank/DDBJ whole genome shotgun (WGS) entry which is preliminary data.</text>
</comment>
<accession>A0A7C2V9X2</accession>
<gene>
    <name evidence="1" type="ORF">ENO47_03490</name>
</gene>